<evidence type="ECO:0000313" key="5">
    <source>
        <dbReference type="Proteomes" id="UP000285201"/>
    </source>
</evidence>
<name>A0A414DHG5_9FIRM</name>
<reference evidence="4 5" key="1">
    <citation type="submission" date="2018-08" db="EMBL/GenBank/DDBJ databases">
        <title>A genome reference for cultivated species of the human gut microbiota.</title>
        <authorList>
            <person name="Zou Y."/>
            <person name="Xue W."/>
            <person name="Luo G."/>
        </authorList>
    </citation>
    <scope>NUCLEOTIDE SEQUENCE [LARGE SCALE GENOMIC DNA]</scope>
    <source>
        <strain evidence="3 5">AF36-7BH</strain>
        <strain evidence="2 4">AM32-2AC</strain>
        <strain evidence="1 6">AM37-3BH</strain>
    </source>
</reference>
<sequence>MRGEAGTMTNIYKNIYLRREEEVLYNIRKNVDETVETPTISKIIDYVLADPYEHIIYMDVKLKMVTSYDATNVFVDTGYKNMSGEPLFLSLVLKDDVFTGKYVGTIDQLGNAILTIVKMRVNEQEIYDNMEFLKNNYGNYKQFVDDWDLKAGEREKDNNLGDMSTLFEGIDISKFPETAEEIPSNEDTAAASESDFYEEDMDAESENGQELLLEEIKNDKMHVYDYIPDKLYLVECHTMLGTINFSLVNNYMDVFGDKIPLYSLFIVQYNQGTSLGQLLQDVDLRQYNLQIPDKIIDEISDAVNYIRGYMGRE</sequence>
<gene>
    <name evidence="3" type="ORF">DW007_04060</name>
    <name evidence="2" type="ORF">DW811_01595</name>
    <name evidence="1" type="ORF">DW858_01280</name>
</gene>
<evidence type="ECO:0000313" key="2">
    <source>
        <dbReference type="EMBL" id="RHD10371.1"/>
    </source>
</evidence>
<comment type="caution">
    <text evidence="2">The sequence shown here is derived from an EMBL/GenBank/DDBJ whole genome shotgun (WGS) entry which is preliminary data.</text>
</comment>
<proteinExistence type="predicted"/>
<evidence type="ECO:0000313" key="4">
    <source>
        <dbReference type="Proteomes" id="UP000284794"/>
    </source>
</evidence>
<protein>
    <submittedName>
        <fullName evidence="2">Uncharacterized protein</fullName>
    </submittedName>
</protein>
<evidence type="ECO:0000313" key="1">
    <source>
        <dbReference type="EMBL" id="RHC15499.1"/>
    </source>
</evidence>
<dbReference type="EMBL" id="QSHM01000001">
    <property type="protein sequence ID" value="RHC15499.1"/>
    <property type="molecule type" value="Genomic_DNA"/>
</dbReference>
<dbReference type="Proteomes" id="UP000284794">
    <property type="component" value="Unassembled WGS sequence"/>
</dbReference>
<dbReference type="Proteomes" id="UP000285201">
    <property type="component" value="Unassembled WGS sequence"/>
</dbReference>
<dbReference type="EMBL" id="QSIS01000002">
    <property type="protein sequence ID" value="RHD10371.1"/>
    <property type="molecule type" value="Genomic_DNA"/>
</dbReference>
<dbReference type="AlphaFoldDB" id="A0A414DHG5"/>
<accession>A0A414DHG5</accession>
<evidence type="ECO:0000313" key="3">
    <source>
        <dbReference type="EMBL" id="RHL70161.1"/>
    </source>
</evidence>
<evidence type="ECO:0000313" key="6">
    <source>
        <dbReference type="Proteomes" id="UP000285844"/>
    </source>
</evidence>
<dbReference type="EMBL" id="QROY01000003">
    <property type="protein sequence ID" value="RHL70161.1"/>
    <property type="molecule type" value="Genomic_DNA"/>
</dbReference>
<dbReference type="Proteomes" id="UP000285844">
    <property type="component" value="Unassembled WGS sequence"/>
</dbReference>
<organism evidence="2 4">
    <name type="scientific">Lachnospira eligens</name>
    <dbReference type="NCBI Taxonomy" id="39485"/>
    <lineage>
        <taxon>Bacteria</taxon>
        <taxon>Bacillati</taxon>
        <taxon>Bacillota</taxon>
        <taxon>Clostridia</taxon>
        <taxon>Lachnospirales</taxon>
        <taxon>Lachnospiraceae</taxon>
        <taxon>Lachnospira</taxon>
    </lineage>
</organism>